<name>A0AAJ8JX75_9TREE</name>
<evidence type="ECO:0000313" key="2">
    <source>
        <dbReference type="EMBL" id="WVN89989.1"/>
    </source>
</evidence>
<keyword evidence="3" id="KW-1185">Reference proteome</keyword>
<dbReference type="GeneID" id="91089428"/>
<dbReference type="AlphaFoldDB" id="A0AAJ8JX75"/>
<feature type="compositionally biased region" description="Gly residues" evidence="1">
    <location>
        <begin position="111"/>
        <end position="121"/>
    </location>
</feature>
<evidence type="ECO:0000256" key="1">
    <source>
        <dbReference type="SAM" id="MobiDB-lite"/>
    </source>
</evidence>
<reference evidence="2" key="2">
    <citation type="journal article" date="2022" name="Elife">
        <title>Obligate sexual reproduction of a homothallic fungus closely related to the Cryptococcus pathogenic species complex.</title>
        <authorList>
            <person name="Passer A.R."/>
            <person name="Clancey S.A."/>
            <person name="Shea T."/>
            <person name="David-Palma M."/>
            <person name="Averette A.F."/>
            <person name="Boekhout T."/>
            <person name="Porcel B.M."/>
            <person name="Nowrousian M."/>
            <person name="Cuomo C.A."/>
            <person name="Sun S."/>
            <person name="Heitman J."/>
            <person name="Coelho M.A."/>
        </authorList>
    </citation>
    <scope>NUCLEOTIDE SEQUENCE</scope>
    <source>
        <strain evidence="2">CBS 7841</strain>
    </source>
</reference>
<reference evidence="2" key="3">
    <citation type="submission" date="2024-01" db="EMBL/GenBank/DDBJ databases">
        <authorList>
            <person name="Coelho M.A."/>
            <person name="David-Palma M."/>
            <person name="Shea T."/>
            <person name="Sun S."/>
            <person name="Cuomo C.A."/>
            <person name="Heitman J."/>
        </authorList>
    </citation>
    <scope>NUCLEOTIDE SEQUENCE</scope>
    <source>
        <strain evidence="2">CBS 7841</strain>
    </source>
</reference>
<sequence length="147" mass="16265">MYLHTRRNPNSSSILASDLNAPFSEEEQAMRTADANKAWERGDITTLRNFCLNAVLRCRELDTNVDRLQREYSSFRQDSDAEIAALRHENATLRLRSGTAASTQPPHGPNQGWGGRDGTGPPGSSAYPRSASSGNPQTGYRHRDFVS</sequence>
<accession>A0AAJ8JX75</accession>
<gene>
    <name evidence="2" type="ORF">L203_105219</name>
</gene>
<protein>
    <submittedName>
        <fullName evidence="2">Uncharacterized protein</fullName>
    </submittedName>
</protein>
<dbReference type="EMBL" id="CP143789">
    <property type="protein sequence ID" value="WVN89989.1"/>
    <property type="molecule type" value="Genomic_DNA"/>
</dbReference>
<dbReference type="KEGG" id="cdep:91089428"/>
<dbReference type="RefSeq" id="XP_066070689.1">
    <property type="nucleotide sequence ID" value="XM_066214592.1"/>
</dbReference>
<organism evidence="2 3">
    <name type="scientific">Cryptococcus depauperatus CBS 7841</name>
    <dbReference type="NCBI Taxonomy" id="1295531"/>
    <lineage>
        <taxon>Eukaryota</taxon>
        <taxon>Fungi</taxon>
        <taxon>Dikarya</taxon>
        <taxon>Basidiomycota</taxon>
        <taxon>Agaricomycotina</taxon>
        <taxon>Tremellomycetes</taxon>
        <taxon>Tremellales</taxon>
        <taxon>Cryptococcaceae</taxon>
        <taxon>Cryptococcus</taxon>
    </lineage>
</organism>
<dbReference type="Proteomes" id="UP000094043">
    <property type="component" value="Chromosome 6"/>
</dbReference>
<proteinExistence type="predicted"/>
<feature type="region of interest" description="Disordered" evidence="1">
    <location>
        <begin position="94"/>
        <end position="147"/>
    </location>
</feature>
<reference evidence="2" key="1">
    <citation type="submission" date="2016-06" db="EMBL/GenBank/DDBJ databases">
        <authorList>
            <person name="Cuomo C."/>
            <person name="Litvintseva A."/>
            <person name="Heitman J."/>
            <person name="Chen Y."/>
            <person name="Sun S."/>
            <person name="Springer D."/>
            <person name="Dromer F."/>
            <person name="Young S."/>
            <person name="Zeng Q."/>
            <person name="Chapman S."/>
            <person name="Gujja S."/>
            <person name="Saif S."/>
            <person name="Birren B."/>
        </authorList>
    </citation>
    <scope>NUCLEOTIDE SEQUENCE</scope>
    <source>
        <strain evidence="2">CBS 7841</strain>
    </source>
</reference>
<evidence type="ECO:0000313" key="3">
    <source>
        <dbReference type="Proteomes" id="UP000094043"/>
    </source>
</evidence>